<gene>
    <name evidence="1" type="ORF">CPT_Moon225</name>
</gene>
<dbReference type="RefSeq" id="YP_009146658.1">
    <property type="nucleotide sequence ID" value="NC_027331.1"/>
</dbReference>
<keyword evidence="2" id="KW-1185">Reference proteome</keyword>
<dbReference type="GeneID" id="24721824"/>
<evidence type="ECO:0000313" key="2">
    <source>
        <dbReference type="Proteomes" id="UP000030323"/>
    </source>
</evidence>
<accession>A0A0A0YQD7</accession>
<dbReference type="KEGG" id="vg:24721824"/>
<dbReference type="EMBL" id="KM236240">
    <property type="protein sequence ID" value="AIX12196.1"/>
    <property type="molecule type" value="Genomic_DNA"/>
</dbReference>
<sequence length="162" mass="18282">MKLDLSKEYVLDNVSGYLYDNGSNTHINNEVVKFIGDRKFMIKTSAHNRVSGISFDKGETWISLNDISIQASVYGTIFSPEEIERGAIKEWVPETVARDFMVIYTDEDDIPKVAYNGSGNMFTEEEAKTASLELFTEGYKVKNVLIVKKAFEALSKIEVSFV</sequence>
<reference evidence="1 2" key="1">
    <citation type="journal article" date="2015" name="Genome Announc.">
        <title>Complete Genome Sequence of Citrobacter freundii Myophage Moon.</title>
        <authorList>
            <person name="Edwards G.B."/>
            <person name="Luna A.J."/>
            <person name="Hernandez A.C."/>
            <person name="Kuty Everett G.F."/>
        </authorList>
    </citation>
    <scope>NUCLEOTIDE SEQUENCE [LARGE SCALE GENOMIC DNA]</scope>
</reference>
<protein>
    <submittedName>
        <fullName evidence="1">Uncharacterized protein</fullName>
    </submittedName>
</protein>
<proteinExistence type="predicted"/>
<evidence type="ECO:0000313" key="1">
    <source>
        <dbReference type="EMBL" id="AIX12196.1"/>
    </source>
</evidence>
<name>A0A0A0YQD7_9CAUD</name>
<organism evidence="1 2">
    <name type="scientific">Citrobacter phage Moon</name>
    <dbReference type="NCBI Taxonomy" id="1540095"/>
    <lineage>
        <taxon>Viruses</taxon>
        <taxon>Duplodnaviria</taxon>
        <taxon>Heunggongvirae</taxon>
        <taxon>Uroviricota</taxon>
        <taxon>Caudoviricetes</taxon>
        <taxon>Pantevenvirales</taxon>
        <taxon>Straboviridae</taxon>
        <taxon>Tevenvirinae</taxon>
        <taxon>Moonvirus</taxon>
        <taxon>Moonvirus moon</taxon>
    </lineage>
</organism>
<dbReference type="Proteomes" id="UP000030323">
    <property type="component" value="Segment"/>
</dbReference>